<evidence type="ECO:0000259" key="5">
    <source>
        <dbReference type="PROSITE" id="PS50089"/>
    </source>
</evidence>
<keyword evidence="7" id="KW-1185">Reference proteome</keyword>
<reference evidence="6 7" key="1">
    <citation type="journal article" date="2019" name="Nat. Plants">
        <title>Genome sequencing of Musa balbisiana reveals subgenome evolution and function divergence in polyploid bananas.</title>
        <authorList>
            <person name="Yao X."/>
        </authorList>
    </citation>
    <scope>NUCLEOTIDE SEQUENCE [LARGE SCALE GENOMIC DNA]</scope>
    <source>
        <strain evidence="7">cv. DH-PKW</strain>
        <tissue evidence="6">Leaves</tissue>
    </source>
</reference>
<dbReference type="Pfam" id="PF13639">
    <property type="entry name" value="zf-RING_2"/>
    <property type="match status" value="1"/>
</dbReference>
<keyword evidence="3" id="KW-0862">Zinc</keyword>
<dbReference type="InterPro" id="IPR001841">
    <property type="entry name" value="Znf_RING"/>
</dbReference>
<dbReference type="SMART" id="SM01197">
    <property type="entry name" value="FANCL_C"/>
    <property type="match status" value="1"/>
</dbReference>
<dbReference type="GO" id="GO:0008270">
    <property type="term" value="F:zinc ion binding"/>
    <property type="evidence" value="ECO:0007669"/>
    <property type="project" value="UniProtKB-KW"/>
</dbReference>
<dbReference type="AlphaFoldDB" id="A0A4V4H486"/>
<comment type="caution">
    <text evidence="6">The sequence shown here is derived from an EMBL/GenBank/DDBJ whole genome shotgun (WGS) entry which is preliminary data.</text>
</comment>
<evidence type="ECO:0000256" key="2">
    <source>
        <dbReference type="ARBA" id="ARBA00022771"/>
    </source>
</evidence>
<dbReference type="STRING" id="52838.A0A4V4H486"/>
<sequence length="227" mass="25041">METPPDDGHADWVIRAYQTEGTSASQPLSSPVVINLGYSVKHFLEGRFVEEPPRAYYTFAFTLWDFLDQASRRQAISTVLLRTGAYGCDICFAGRLERQLVAFCNDPVETALNSGDGIEMIVDVFLPDFPSDEEPSLDVEGVGEDGDFVGIPASTDAVEELTVVKYERGGDIREESCIICFEEFDEGVEVTRTPCKHAFHGGCLTRWLESSRVCPLCRDAIPASADP</sequence>
<keyword evidence="2 4" id="KW-0863">Zinc-finger</keyword>
<evidence type="ECO:0000256" key="1">
    <source>
        <dbReference type="ARBA" id="ARBA00022723"/>
    </source>
</evidence>
<organism evidence="6 7">
    <name type="scientific">Musa balbisiana</name>
    <name type="common">Banana</name>
    <dbReference type="NCBI Taxonomy" id="52838"/>
    <lineage>
        <taxon>Eukaryota</taxon>
        <taxon>Viridiplantae</taxon>
        <taxon>Streptophyta</taxon>
        <taxon>Embryophyta</taxon>
        <taxon>Tracheophyta</taxon>
        <taxon>Spermatophyta</taxon>
        <taxon>Magnoliopsida</taxon>
        <taxon>Liliopsida</taxon>
        <taxon>Zingiberales</taxon>
        <taxon>Musaceae</taxon>
        <taxon>Musa</taxon>
    </lineage>
</organism>
<protein>
    <recommendedName>
        <fullName evidence="5">RING-type domain-containing protein</fullName>
    </recommendedName>
</protein>
<dbReference type="PANTHER" id="PTHR45931:SF16">
    <property type="entry name" value="RING_U-BOX SUPERFAMILY PROTEIN"/>
    <property type="match status" value="1"/>
</dbReference>
<gene>
    <name evidence="6" type="ORF">C4D60_Mb06t28860</name>
</gene>
<evidence type="ECO:0000313" key="6">
    <source>
        <dbReference type="EMBL" id="THU51236.1"/>
    </source>
</evidence>
<dbReference type="EMBL" id="PYDT01000009">
    <property type="protein sequence ID" value="THU51236.1"/>
    <property type="molecule type" value="Genomic_DNA"/>
</dbReference>
<keyword evidence="1" id="KW-0479">Metal-binding</keyword>
<dbReference type="InterPro" id="IPR013083">
    <property type="entry name" value="Znf_RING/FYVE/PHD"/>
</dbReference>
<dbReference type="GO" id="GO:0005634">
    <property type="term" value="C:nucleus"/>
    <property type="evidence" value="ECO:0007669"/>
    <property type="project" value="TreeGrafter"/>
</dbReference>
<dbReference type="SUPFAM" id="SSF57850">
    <property type="entry name" value="RING/U-box"/>
    <property type="match status" value="1"/>
</dbReference>
<dbReference type="PROSITE" id="PS50089">
    <property type="entry name" value="ZF_RING_2"/>
    <property type="match status" value="1"/>
</dbReference>
<dbReference type="InterPro" id="IPR011016">
    <property type="entry name" value="Znf_RING-CH"/>
</dbReference>
<evidence type="ECO:0000256" key="3">
    <source>
        <dbReference type="ARBA" id="ARBA00022833"/>
    </source>
</evidence>
<dbReference type="GO" id="GO:0006511">
    <property type="term" value="P:ubiquitin-dependent protein catabolic process"/>
    <property type="evidence" value="ECO:0007669"/>
    <property type="project" value="TreeGrafter"/>
</dbReference>
<name>A0A4V4H486_MUSBA</name>
<proteinExistence type="predicted"/>
<feature type="domain" description="RING-type" evidence="5">
    <location>
        <begin position="177"/>
        <end position="218"/>
    </location>
</feature>
<evidence type="ECO:0000313" key="7">
    <source>
        <dbReference type="Proteomes" id="UP000317650"/>
    </source>
</evidence>
<evidence type="ECO:0000256" key="4">
    <source>
        <dbReference type="PROSITE-ProRule" id="PRU00175"/>
    </source>
</evidence>
<dbReference type="PANTHER" id="PTHR45931">
    <property type="entry name" value="SI:CH211-59O9.10"/>
    <property type="match status" value="1"/>
</dbReference>
<dbReference type="InterPro" id="IPR051834">
    <property type="entry name" value="RING_finger_E3_ligase"/>
</dbReference>
<dbReference type="Proteomes" id="UP000317650">
    <property type="component" value="Chromosome 6"/>
</dbReference>
<dbReference type="SMART" id="SM00184">
    <property type="entry name" value="RING"/>
    <property type="match status" value="1"/>
</dbReference>
<dbReference type="SMART" id="SM00744">
    <property type="entry name" value="RINGv"/>
    <property type="match status" value="1"/>
</dbReference>
<accession>A0A4V4H486</accession>
<dbReference type="CDD" id="cd16448">
    <property type="entry name" value="RING-H2"/>
    <property type="match status" value="1"/>
</dbReference>
<dbReference type="GO" id="GO:0061630">
    <property type="term" value="F:ubiquitin protein ligase activity"/>
    <property type="evidence" value="ECO:0007669"/>
    <property type="project" value="TreeGrafter"/>
</dbReference>
<dbReference type="Gene3D" id="3.30.40.10">
    <property type="entry name" value="Zinc/RING finger domain, C3HC4 (zinc finger)"/>
    <property type="match status" value="1"/>
</dbReference>